<dbReference type="SUPFAM" id="SSF47095">
    <property type="entry name" value="HMG-box"/>
    <property type="match status" value="1"/>
</dbReference>
<dbReference type="SMART" id="SM00398">
    <property type="entry name" value="HMG"/>
    <property type="match status" value="1"/>
</dbReference>
<evidence type="ECO:0000259" key="4">
    <source>
        <dbReference type="PROSITE" id="PS50118"/>
    </source>
</evidence>
<dbReference type="PROSITE" id="PS50118">
    <property type="entry name" value="HMG_BOX_2"/>
    <property type="match status" value="1"/>
</dbReference>
<protein>
    <submittedName>
        <fullName evidence="5">High mobility group protein</fullName>
    </submittedName>
</protein>
<keyword evidence="1 2" id="KW-0238">DNA-binding</keyword>
<dbReference type="InterPro" id="IPR036910">
    <property type="entry name" value="HMG_box_dom_sf"/>
</dbReference>
<gene>
    <name evidence="5" type="ORF">M0813_21659</name>
</gene>
<keyword evidence="6" id="KW-1185">Reference proteome</keyword>
<dbReference type="Pfam" id="PF00505">
    <property type="entry name" value="HMG_box"/>
    <property type="match status" value="1"/>
</dbReference>
<feature type="compositionally biased region" description="Basic and acidic residues" evidence="3">
    <location>
        <begin position="12"/>
        <end position="21"/>
    </location>
</feature>
<dbReference type="PANTHER" id="PTHR48112">
    <property type="entry name" value="HIGH MOBILITY GROUP PROTEIN DSP1"/>
    <property type="match status" value="1"/>
</dbReference>
<reference evidence="5" key="1">
    <citation type="submission" date="2022-08" db="EMBL/GenBank/DDBJ databases">
        <title>Novel sulfate-reducing endosymbionts in the free-living metamonad Anaeramoeba.</title>
        <authorList>
            <person name="Jerlstrom-Hultqvist J."/>
            <person name="Cepicka I."/>
            <person name="Gallot-Lavallee L."/>
            <person name="Salas-Leiva D."/>
            <person name="Curtis B.A."/>
            <person name="Zahonova K."/>
            <person name="Pipaliya S."/>
            <person name="Dacks J."/>
            <person name="Roger A.J."/>
        </authorList>
    </citation>
    <scope>NUCLEOTIDE SEQUENCE</scope>
    <source>
        <strain evidence="5">Schooner1</strain>
    </source>
</reference>
<dbReference type="Gene3D" id="1.10.30.10">
    <property type="entry name" value="High mobility group box domain"/>
    <property type="match status" value="1"/>
</dbReference>
<feature type="domain" description="HMG box" evidence="4">
    <location>
        <begin position="19"/>
        <end position="87"/>
    </location>
</feature>
<dbReference type="EMBL" id="JAOAOG010000167">
    <property type="protein sequence ID" value="KAJ6243871.1"/>
    <property type="molecule type" value="Genomic_DNA"/>
</dbReference>
<evidence type="ECO:0000256" key="3">
    <source>
        <dbReference type="SAM" id="MobiDB-lite"/>
    </source>
</evidence>
<comment type="caution">
    <text evidence="5">The sequence shown here is derived from an EMBL/GenBank/DDBJ whole genome shotgun (WGS) entry which is preliminary data.</text>
</comment>
<feature type="DNA-binding region" description="HMG box" evidence="2">
    <location>
        <begin position="19"/>
        <end position="87"/>
    </location>
</feature>
<organism evidence="5 6">
    <name type="scientific">Anaeramoeba flamelloides</name>
    <dbReference type="NCBI Taxonomy" id="1746091"/>
    <lineage>
        <taxon>Eukaryota</taxon>
        <taxon>Metamonada</taxon>
        <taxon>Anaeramoebidae</taxon>
        <taxon>Anaeramoeba</taxon>
    </lineage>
</organism>
<proteinExistence type="predicted"/>
<name>A0ABQ8YH14_9EUKA</name>
<dbReference type="InterPro" id="IPR009071">
    <property type="entry name" value="HMG_box_dom"/>
</dbReference>
<accession>A0ABQ8YH14</accession>
<dbReference type="Proteomes" id="UP001150062">
    <property type="component" value="Unassembled WGS sequence"/>
</dbReference>
<feature type="region of interest" description="Disordered" evidence="3">
    <location>
        <begin position="1"/>
        <end position="22"/>
    </location>
</feature>
<evidence type="ECO:0000256" key="1">
    <source>
        <dbReference type="ARBA" id="ARBA00023125"/>
    </source>
</evidence>
<evidence type="ECO:0000313" key="6">
    <source>
        <dbReference type="Proteomes" id="UP001150062"/>
    </source>
</evidence>
<sequence length="93" mass="11483">METNNQRTITRRIRDPNEPKRGLTPFMLFNVEQRKIIKNETKERRFGELTKIVAKRWKNLSETEKRPYYSMANQDKIRYEKEMEEYLKTQNQK</sequence>
<dbReference type="InterPro" id="IPR050342">
    <property type="entry name" value="HMGB"/>
</dbReference>
<evidence type="ECO:0000313" key="5">
    <source>
        <dbReference type="EMBL" id="KAJ6243871.1"/>
    </source>
</evidence>
<keyword evidence="2" id="KW-0539">Nucleus</keyword>
<evidence type="ECO:0000256" key="2">
    <source>
        <dbReference type="PROSITE-ProRule" id="PRU00267"/>
    </source>
</evidence>